<comment type="caution">
    <text evidence="1">The sequence shown here is derived from an EMBL/GenBank/DDBJ whole genome shotgun (WGS) entry which is preliminary data.</text>
</comment>
<evidence type="ECO:0000313" key="2">
    <source>
        <dbReference type="Proteomes" id="UP000322699"/>
    </source>
</evidence>
<dbReference type="EMBL" id="VRLW01000001">
    <property type="protein sequence ID" value="KAA1261144.1"/>
    <property type="molecule type" value="Genomic_DNA"/>
</dbReference>
<evidence type="ECO:0000313" key="1">
    <source>
        <dbReference type="EMBL" id="KAA1261144.1"/>
    </source>
</evidence>
<gene>
    <name evidence="1" type="ORF">LF1_36880</name>
</gene>
<organism evidence="1 2">
    <name type="scientific">Rubripirellula obstinata</name>
    <dbReference type="NCBI Taxonomy" id="406547"/>
    <lineage>
        <taxon>Bacteria</taxon>
        <taxon>Pseudomonadati</taxon>
        <taxon>Planctomycetota</taxon>
        <taxon>Planctomycetia</taxon>
        <taxon>Pirellulales</taxon>
        <taxon>Pirellulaceae</taxon>
        <taxon>Rubripirellula</taxon>
    </lineage>
</organism>
<proteinExistence type="predicted"/>
<accession>A0A5B1CPD4</accession>
<keyword evidence="2" id="KW-1185">Reference proteome</keyword>
<dbReference type="AlphaFoldDB" id="A0A5B1CPD4"/>
<protein>
    <submittedName>
        <fullName evidence="1">Uncharacterized protein</fullName>
    </submittedName>
</protein>
<dbReference type="RefSeq" id="WP_068265755.1">
    <property type="nucleotide sequence ID" value="NZ_LWSK01000096.1"/>
</dbReference>
<name>A0A5B1CPD4_9BACT</name>
<reference evidence="1 2" key="1">
    <citation type="submission" date="2019-08" db="EMBL/GenBank/DDBJ databases">
        <title>Deep-cultivation of Planctomycetes and their phenomic and genomic characterization uncovers novel biology.</title>
        <authorList>
            <person name="Wiegand S."/>
            <person name="Jogler M."/>
            <person name="Boedeker C."/>
            <person name="Pinto D."/>
            <person name="Vollmers J."/>
            <person name="Rivas-Marin E."/>
            <person name="Kohn T."/>
            <person name="Peeters S.H."/>
            <person name="Heuer A."/>
            <person name="Rast P."/>
            <person name="Oberbeckmann S."/>
            <person name="Bunk B."/>
            <person name="Jeske O."/>
            <person name="Meyerdierks A."/>
            <person name="Storesund J.E."/>
            <person name="Kallscheuer N."/>
            <person name="Luecker S."/>
            <person name="Lage O.M."/>
            <person name="Pohl T."/>
            <person name="Merkel B.J."/>
            <person name="Hornburger P."/>
            <person name="Mueller R.-W."/>
            <person name="Bruemmer F."/>
            <person name="Labrenz M."/>
            <person name="Spormann A.M."/>
            <person name="Op Den Camp H."/>
            <person name="Overmann J."/>
            <person name="Amann R."/>
            <person name="Jetten M.S.M."/>
            <person name="Mascher T."/>
            <person name="Medema M.H."/>
            <person name="Devos D.P."/>
            <person name="Kaster A.-K."/>
            <person name="Ovreas L."/>
            <person name="Rohde M."/>
            <person name="Galperin M.Y."/>
            <person name="Jogler C."/>
        </authorList>
    </citation>
    <scope>NUCLEOTIDE SEQUENCE [LARGE SCALE GENOMIC DNA]</scope>
    <source>
        <strain evidence="1 2">LF1</strain>
    </source>
</reference>
<sequence length="242" mass="27091">MNESDCDLELAAFLTEFCDAAKHHSAKAINSNIKGDSILGGLTDTYHRVLTTAAIIKAATEKRVCGEHERGWSADKQTILNVVNELLKSKSAEPFESELFDPIRLAFVPEFQRIADSLRTKYQGMRRGSRGKQNATETAIEYVIGWPEVMDAIGRPDTAEERKRIKRMSDETGGPIKTKQGVSPRLNRQRLLEWWASLEAKWDALFADEESTAATVADTYKYGKTGEVVPEIAGSVKRRRKT</sequence>
<dbReference type="Proteomes" id="UP000322699">
    <property type="component" value="Unassembled WGS sequence"/>
</dbReference>